<evidence type="ECO:0000256" key="3">
    <source>
        <dbReference type="ARBA" id="ARBA00022676"/>
    </source>
</evidence>
<evidence type="ECO:0000256" key="8">
    <source>
        <dbReference type="ARBA" id="ARBA00023316"/>
    </source>
</evidence>
<evidence type="ECO:0000256" key="9">
    <source>
        <dbReference type="PROSITE-ProRule" id="PRU01373"/>
    </source>
</evidence>
<feature type="active site" description="Nucleophile" evidence="9">
    <location>
        <position position="139"/>
    </location>
</feature>
<feature type="active site" description="Proton donor/acceptor" evidence="9">
    <location>
        <position position="123"/>
    </location>
</feature>
<evidence type="ECO:0000259" key="10">
    <source>
        <dbReference type="PROSITE" id="PS51782"/>
    </source>
</evidence>
<gene>
    <name evidence="12" type="ORF">ACFFIX_04455</name>
</gene>
<reference evidence="12 13" key="1">
    <citation type="submission" date="2024-09" db="EMBL/GenBank/DDBJ databases">
        <authorList>
            <person name="Sun Q."/>
            <person name="Mori K."/>
        </authorList>
    </citation>
    <scope>NUCLEOTIDE SEQUENCE [LARGE SCALE GENOMIC DNA]</scope>
    <source>
        <strain evidence="12 13">CCM 7228</strain>
    </source>
</reference>
<comment type="pathway">
    <text evidence="1 9">Cell wall biogenesis; peptidoglycan biosynthesis.</text>
</comment>
<dbReference type="SUPFAM" id="SSF141523">
    <property type="entry name" value="L,D-transpeptidase catalytic domain-like"/>
    <property type="match status" value="1"/>
</dbReference>
<dbReference type="EMBL" id="JBHLVO010000002">
    <property type="protein sequence ID" value="MFC0270701.1"/>
    <property type="molecule type" value="Genomic_DNA"/>
</dbReference>
<evidence type="ECO:0000256" key="1">
    <source>
        <dbReference type="ARBA" id="ARBA00004752"/>
    </source>
</evidence>
<comment type="similarity">
    <text evidence="2">Belongs to the YkuD family.</text>
</comment>
<comment type="caution">
    <text evidence="12">The sequence shown here is derived from an EMBL/GenBank/DDBJ whole genome shotgun (WGS) entry which is preliminary data.</text>
</comment>
<evidence type="ECO:0000256" key="5">
    <source>
        <dbReference type="ARBA" id="ARBA00022801"/>
    </source>
</evidence>
<keyword evidence="4" id="KW-0808">Transferase</keyword>
<dbReference type="PANTHER" id="PTHR30582">
    <property type="entry name" value="L,D-TRANSPEPTIDASE"/>
    <property type="match status" value="1"/>
</dbReference>
<protein>
    <submittedName>
        <fullName evidence="12">L,D-transpeptidase family protein</fullName>
    </submittedName>
</protein>
<proteinExistence type="inferred from homology"/>
<dbReference type="InterPro" id="IPR018392">
    <property type="entry name" value="LysM"/>
</dbReference>
<dbReference type="Proteomes" id="UP001589854">
    <property type="component" value="Unassembled WGS sequence"/>
</dbReference>
<dbReference type="Pfam" id="PF03734">
    <property type="entry name" value="YkuD"/>
    <property type="match status" value="1"/>
</dbReference>
<evidence type="ECO:0000313" key="13">
    <source>
        <dbReference type="Proteomes" id="UP001589854"/>
    </source>
</evidence>
<dbReference type="Gene3D" id="3.10.350.10">
    <property type="entry name" value="LysM domain"/>
    <property type="match status" value="1"/>
</dbReference>
<evidence type="ECO:0000313" key="12">
    <source>
        <dbReference type="EMBL" id="MFC0270701.1"/>
    </source>
</evidence>
<dbReference type="CDD" id="cd16913">
    <property type="entry name" value="YkuD_like"/>
    <property type="match status" value="1"/>
</dbReference>
<feature type="domain" description="L,D-TPase catalytic" evidence="11">
    <location>
        <begin position="56"/>
        <end position="163"/>
    </location>
</feature>
<dbReference type="SMART" id="SM00257">
    <property type="entry name" value="LysM"/>
    <property type="match status" value="1"/>
</dbReference>
<dbReference type="PANTHER" id="PTHR30582:SF24">
    <property type="entry name" value="L,D-TRANSPEPTIDASE ERFK_SRFK-RELATED"/>
    <property type="match status" value="1"/>
</dbReference>
<keyword evidence="5" id="KW-0378">Hydrolase</keyword>
<dbReference type="InterPro" id="IPR038063">
    <property type="entry name" value="Transpep_catalytic_dom"/>
</dbReference>
<dbReference type="InterPro" id="IPR005490">
    <property type="entry name" value="LD_TPept_cat_dom"/>
</dbReference>
<dbReference type="PROSITE" id="PS52029">
    <property type="entry name" value="LD_TPASE"/>
    <property type="match status" value="1"/>
</dbReference>
<evidence type="ECO:0000259" key="11">
    <source>
        <dbReference type="PROSITE" id="PS52029"/>
    </source>
</evidence>
<organism evidence="12 13">
    <name type="scientific">Metabacillus herbersteinensis</name>
    <dbReference type="NCBI Taxonomy" id="283816"/>
    <lineage>
        <taxon>Bacteria</taxon>
        <taxon>Bacillati</taxon>
        <taxon>Bacillota</taxon>
        <taxon>Bacilli</taxon>
        <taxon>Bacillales</taxon>
        <taxon>Bacillaceae</taxon>
        <taxon>Metabacillus</taxon>
    </lineage>
</organism>
<evidence type="ECO:0000256" key="6">
    <source>
        <dbReference type="ARBA" id="ARBA00022960"/>
    </source>
</evidence>
<keyword evidence="7 9" id="KW-0573">Peptidoglycan synthesis</keyword>
<keyword evidence="8 9" id="KW-0961">Cell wall biogenesis/degradation</keyword>
<dbReference type="SUPFAM" id="SSF54106">
    <property type="entry name" value="LysM domain"/>
    <property type="match status" value="1"/>
</dbReference>
<dbReference type="CDD" id="cd00118">
    <property type="entry name" value="LysM"/>
    <property type="match status" value="1"/>
</dbReference>
<sequence length="165" mass="18009">MIHIVKRGETLAGISLDYRTPMETIIATNRLVNPNLLFVGQKIEIPGIPEPSSIPFQIFVSLGSRRLTLMKNGQVVKVYPIAIGQMLKSTPVGEFVIVNRAPNPGGPFGAMWLSLSKIHYGIHGTNNPSSIGKAVSKGCIRMFNQDVLELSSQVPNGTKVYIRPN</sequence>
<keyword evidence="3" id="KW-0328">Glycosyltransferase</keyword>
<dbReference type="RefSeq" id="WP_378930936.1">
    <property type="nucleotide sequence ID" value="NZ_JBHLVO010000002.1"/>
</dbReference>
<accession>A0ABV6GAK1</accession>
<name>A0ABV6GAK1_9BACI</name>
<keyword evidence="6 9" id="KW-0133">Cell shape</keyword>
<dbReference type="PROSITE" id="PS51782">
    <property type="entry name" value="LYSM"/>
    <property type="match status" value="1"/>
</dbReference>
<feature type="domain" description="LysM" evidence="10">
    <location>
        <begin position="1"/>
        <end position="45"/>
    </location>
</feature>
<evidence type="ECO:0000256" key="7">
    <source>
        <dbReference type="ARBA" id="ARBA00022984"/>
    </source>
</evidence>
<keyword evidence="13" id="KW-1185">Reference proteome</keyword>
<dbReference type="InterPro" id="IPR036779">
    <property type="entry name" value="LysM_dom_sf"/>
</dbReference>
<dbReference type="Pfam" id="PF01476">
    <property type="entry name" value="LysM"/>
    <property type="match status" value="1"/>
</dbReference>
<dbReference type="Gene3D" id="2.40.440.10">
    <property type="entry name" value="L,D-transpeptidase catalytic domain-like"/>
    <property type="match status" value="1"/>
</dbReference>
<dbReference type="InterPro" id="IPR050979">
    <property type="entry name" value="LD-transpeptidase"/>
</dbReference>
<evidence type="ECO:0000256" key="2">
    <source>
        <dbReference type="ARBA" id="ARBA00005992"/>
    </source>
</evidence>
<evidence type="ECO:0000256" key="4">
    <source>
        <dbReference type="ARBA" id="ARBA00022679"/>
    </source>
</evidence>